<feature type="transmembrane region" description="Helical" evidence="7">
    <location>
        <begin position="270"/>
        <end position="293"/>
    </location>
</feature>
<comment type="subcellular location">
    <subcellularLocation>
        <location evidence="1">Cell membrane</location>
        <topology evidence="1">Multi-pass membrane protein</topology>
    </subcellularLocation>
</comment>
<dbReference type="InterPro" id="IPR050250">
    <property type="entry name" value="Macrolide_Exporter_MacB"/>
</dbReference>
<feature type="transmembrane region" description="Helical" evidence="7">
    <location>
        <begin position="413"/>
        <end position="438"/>
    </location>
</feature>
<feature type="domain" description="ABC3 transporter permease C-terminal" evidence="8">
    <location>
        <begin position="675"/>
        <end position="788"/>
    </location>
</feature>
<dbReference type="InterPro" id="IPR025857">
    <property type="entry name" value="MacB_PCD"/>
</dbReference>
<dbReference type="Pfam" id="PF02687">
    <property type="entry name" value="FtsX"/>
    <property type="match status" value="2"/>
</dbReference>
<keyword evidence="3 7" id="KW-0812">Transmembrane</keyword>
<evidence type="ECO:0000256" key="2">
    <source>
        <dbReference type="ARBA" id="ARBA00022475"/>
    </source>
</evidence>
<name>A0AAW3ZUS9_9GAMM</name>
<dbReference type="GO" id="GO:0005886">
    <property type="term" value="C:plasma membrane"/>
    <property type="evidence" value="ECO:0007669"/>
    <property type="project" value="UniProtKB-SubCell"/>
</dbReference>
<reference evidence="10 11" key="1">
    <citation type="submission" date="2020-09" db="EMBL/GenBank/DDBJ databases">
        <title>Pseudoxanthomonas sp. CAU 1598 isolated from sand of Yaerae Beach.</title>
        <authorList>
            <person name="Kim W."/>
        </authorList>
    </citation>
    <scope>NUCLEOTIDE SEQUENCE [LARGE SCALE GENOMIC DNA]</scope>
    <source>
        <strain evidence="10 11">CAU 1598</strain>
    </source>
</reference>
<feature type="domain" description="MacB-like periplasmic core" evidence="9">
    <location>
        <begin position="417"/>
        <end position="615"/>
    </location>
</feature>
<feature type="transmembrane region" description="Helical" evidence="7">
    <location>
        <begin position="321"/>
        <end position="343"/>
    </location>
</feature>
<evidence type="ECO:0000259" key="8">
    <source>
        <dbReference type="Pfam" id="PF02687"/>
    </source>
</evidence>
<dbReference type="InterPro" id="IPR003838">
    <property type="entry name" value="ABC3_permease_C"/>
</dbReference>
<sequence>MSSSTLRYALRRIGNAPSFSLNIVIMLTLGVALSVCMFATLQGVFGSLPFPNSDQVVVVEVSHPERGVEGGSLTPAEAMRLSQADTPFAKFGFYAWGGMTVYQDERPREFNMVNVGPGFFAALGMQPLHGRWFSEDEFEQPSATVILSQSEWMRLFGGDPTAIGKRLRTSAGDLELIGVMPEAFAIPSPTVGAWRAMPRNAYPTDQPWVWNARFVNGLARLDPTQSNDVLQSRLDAVSDELAERYQLGQPAARIAVQPMLERIVGGLRPVLWSAFALAVLVLLIACANVAILVDARQVARRHEQAVMQALGASRGQLYRSLLLEIFLLSAFAVAAGCLIASAGIDGLRELARDSLPRVDAIAIDGWVLLFAAALGLLVPMATALAGALKPRADAADAIRAGGRGMIGASRRRAWLPALGAALSTTSLVAASALLLSLWQLKNVDPGLRHQQIYALQLFHGGAPDKQRDFARRLRERLAELPGVDQVAVTSAAPLSQIGSFEVDVKLPERDQPEGFRLGLRRVSPNYGDLLDIGLVAGRGIEAGDRDGADKVAVINQELARRLFGEAAALNRLLELPLGQGERVRYRVVGVVEDSLNNGLRSAVGPELWVPFEDTPSVGVTFLVASRLPLANYEKQFSDALFEVDPQEASTRMFALSDDFEAQLASARFFARTVGAFALAALLLAAFGVYAVAALRQQQRSSEFGLRLAIGARPMKLLVQMLRESLRSVVLGMAVGVLLALGVLRLLQGQLFGLEQARFEVMIYGLTSLIVAAVLAALLPAWRAAHTDPMDALRHE</sequence>
<dbReference type="PANTHER" id="PTHR30572:SF4">
    <property type="entry name" value="ABC TRANSPORTER PERMEASE YTRF"/>
    <property type="match status" value="1"/>
</dbReference>
<keyword evidence="5 7" id="KW-0472">Membrane</keyword>
<accession>A0AAW3ZUS9</accession>
<dbReference type="Pfam" id="PF12704">
    <property type="entry name" value="MacB_PCD"/>
    <property type="match status" value="2"/>
</dbReference>
<evidence type="ECO:0000259" key="9">
    <source>
        <dbReference type="Pfam" id="PF12704"/>
    </source>
</evidence>
<feature type="transmembrane region" description="Helical" evidence="7">
    <location>
        <begin position="21"/>
        <end position="45"/>
    </location>
</feature>
<dbReference type="PANTHER" id="PTHR30572">
    <property type="entry name" value="MEMBRANE COMPONENT OF TRANSPORTER-RELATED"/>
    <property type="match status" value="1"/>
</dbReference>
<organism evidence="10 11">
    <name type="scientific">Pseudomarimonas arenosa</name>
    <dbReference type="NCBI Taxonomy" id="2774145"/>
    <lineage>
        <taxon>Bacteria</taxon>
        <taxon>Pseudomonadati</taxon>
        <taxon>Pseudomonadota</taxon>
        <taxon>Gammaproteobacteria</taxon>
        <taxon>Lysobacterales</taxon>
        <taxon>Lysobacteraceae</taxon>
        <taxon>Pseudomarimonas</taxon>
    </lineage>
</organism>
<feature type="domain" description="ABC3 transporter permease C-terminal" evidence="8">
    <location>
        <begin position="276"/>
        <end position="389"/>
    </location>
</feature>
<evidence type="ECO:0000256" key="3">
    <source>
        <dbReference type="ARBA" id="ARBA00022692"/>
    </source>
</evidence>
<gene>
    <name evidence="10" type="ORF">IFO71_20150</name>
</gene>
<comment type="caution">
    <text evidence="10">The sequence shown here is derived from an EMBL/GenBank/DDBJ whole genome shotgun (WGS) entry which is preliminary data.</text>
</comment>
<keyword evidence="2" id="KW-1003">Cell membrane</keyword>
<keyword evidence="11" id="KW-1185">Reference proteome</keyword>
<evidence type="ECO:0000256" key="6">
    <source>
        <dbReference type="ARBA" id="ARBA00038076"/>
    </source>
</evidence>
<proteinExistence type="inferred from homology"/>
<evidence type="ECO:0000313" key="10">
    <source>
        <dbReference type="EMBL" id="MBD8528067.1"/>
    </source>
</evidence>
<dbReference type="AlphaFoldDB" id="A0AAW3ZUS9"/>
<dbReference type="GO" id="GO:0022857">
    <property type="term" value="F:transmembrane transporter activity"/>
    <property type="evidence" value="ECO:0007669"/>
    <property type="project" value="TreeGrafter"/>
</dbReference>
<dbReference type="Proteomes" id="UP000613768">
    <property type="component" value="Unassembled WGS sequence"/>
</dbReference>
<protein>
    <submittedName>
        <fullName evidence="10">ABC transporter permease</fullName>
    </submittedName>
</protein>
<evidence type="ECO:0000256" key="5">
    <source>
        <dbReference type="ARBA" id="ARBA00023136"/>
    </source>
</evidence>
<feature type="transmembrane region" description="Helical" evidence="7">
    <location>
        <begin position="363"/>
        <end position="388"/>
    </location>
</feature>
<evidence type="ECO:0000256" key="7">
    <source>
        <dbReference type="SAM" id="Phobius"/>
    </source>
</evidence>
<comment type="similarity">
    <text evidence="6">Belongs to the ABC-4 integral membrane protein family.</text>
</comment>
<dbReference type="EMBL" id="JACYTR010000080">
    <property type="protein sequence ID" value="MBD8528067.1"/>
    <property type="molecule type" value="Genomic_DNA"/>
</dbReference>
<keyword evidence="4 7" id="KW-1133">Transmembrane helix</keyword>
<evidence type="ECO:0000256" key="1">
    <source>
        <dbReference type="ARBA" id="ARBA00004651"/>
    </source>
</evidence>
<evidence type="ECO:0000256" key="4">
    <source>
        <dbReference type="ARBA" id="ARBA00022989"/>
    </source>
</evidence>
<dbReference type="RefSeq" id="WP_192031488.1">
    <property type="nucleotide sequence ID" value="NZ_JACYTR010000080.1"/>
</dbReference>
<feature type="domain" description="MacB-like periplasmic core" evidence="9">
    <location>
        <begin position="24"/>
        <end position="184"/>
    </location>
</feature>
<feature type="transmembrane region" description="Helical" evidence="7">
    <location>
        <begin position="727"/>
        <end position="746"/>
    </location>
</feature>
<feature type="transmembrane region" description="Helical" evidence="7">
    <location>
        <begin position="668"/>
        <end position="691"/>
    </location>
</feature>
<feature type="transmembrane region" description="Helical" evidence="7">
    <location>
        <begin position="758"/>
        <end position="781"/>
    </location>
</feature>
<evidence type="ECO:0000313" key="11">
    <source>
        <dbReference type="Proteomes" id="UP000613768"/>
    </source>
</evidence>